<dbReference type="Proteomes" id="UP000004995">
    <property type="component" value="Unassembled WGS sequence"/>
</dbReference>
<evidence type="ECO:0000313" key="2">
    <source>
        <dbReference type="Proteomes" id="UP000004995"/>
    </source>
</evidence>
<dbReference type="Gramene" id="KQK99937">
    <property type="protein sequence ID" value="KQK99937"/>
    <property type="gene ID" value="SETIT_012967mg"/>
</dbReference>
<organism evidence="1 2">
    <name type="scientific">Setaria italica</name>
    <name type="common">Foxtail millet</name>
    <name type="synonym">Panicum italicum</name>
    <dbReference type="NCBI Taxonomy" id="4555"/>
    <lineage>
        <taxon>Eukaryota</taxon>
        <taxon>Viridiplantae</taxon>
        <taxon>Streptophyta</taxon>
        <taxon>Embryophyta</taxon>
        <taxon>Tracheophyta</taxon>
        <taxon>Spermatophyta</taxon>
        <taxon>Magnoliopsida</taxon>
        <taxon>Liliopsida</taxon>
        <taxon>Poales</taxon>
        <taxon>Poaceae</taxon>
        <taxon>PACMAD clade</taxon>
        <taxon>Panicoideae</taxon>
        <taxon>Panicodae</taxon>
        <taxon>Paniceae</taxon>
        <taxon>Cenchrinae</taxon>
        <taxon>Setaria</taxon>
    </lineage>
</organism>
<dbReference type="EMBL" id="AGNK02004587">
    <property type="status" value="NOT_ANNOTATED_CDS"/>
    <property type="molecule type" value="Genomic_DNA"/>
</dbReference>
<name>K3YFE9_SETIT</name>
<evidence type="ECO:0000313" key="1">
    <source>
        <dbReference type="EnsemblPlants" id="KQK99937"/>
    </source>
</evidence>
<reference evidence="2" key="1">
    <citation type="journal article" date="2012" name="Nat. Biotechnol.">
        <title>Reference genome sequence of the model plant Setaria.</title>
        <authorList>
            <person name="Bennetzen J.L."/>
            <person name="Schmutz J."/>
            <person name="Wang H."/>
            <person name="Percifield R."/>
            <person name="Hawkins J."/>
            <person name="Pontaroli A.C."/>
            <person name="Estep M."/>
            <person name="Feng L."/>
            <person name="Vaughn J.N."/>
            <person name="Grimwood J."/>
            <person name="Jenkins J."/>
            <person name="Barry K."/>
            <person name="Lindquist E."/>
            <person name="Hellsten U."/>
            <person name="Deshpande S."/>
            <person name="Wang X."/>
            <person name="Wu X."/>
            <person name="Mitros T."/>
            <person name="Triplett J."/>
            <person name="Yang X."/>
            <person name="Ye C.Y."/>
            <person name="Mauro-Herrera M."/>
            <person name="Wang L."/>
            <person name="Li P."/>
            <person name="Sharma M."/>
            <person name="Sharma R."/>
            <person name="Ronald P.C."/>
            <person name="Panaud O."/>
            <person name="Kellogg E.A."/>
            <person name="Brutnell T.P."/>
            <person name="Doust A.N."/>
            <person name="Tuskan G.A."/>
            <person name="Rokhsar D."/>
            <person name="Devos K.M."/>
        </authorList>
    </citation>
    <scope>NUCLEOTIDE SEQUENCE [LARGE SCALE GENOMIC DNA]</scope>
    <source>
        <strain evidence="2">cv. Yugu1</strain>
    </source>
</reference>
<keyword evidence="2" id="KW-1185">Reference proteome</keyword>
<sequence>MPSEIAQIFVVRDALAVGVWKGISNRFLGLSHADSWKELCITSHTSQEMSKLDRVREHQYDGQATNVIGIDNATLG</sequence>
<dbReference type="InParanoid" id="K3YFE9"/>
<dbReference type="HOGENOM" id="CLU_2659210_0_0_1"/>
<dbReference type="AlphaFoldDB" id="K3YFE9"/>
<protein>
    <submittedName>
        <fullName evidence="1">Uncharacterized protein</fullName>
    </submittedName>
</protein>
<dbReference type="EnsemblPlants" id="KQK99937">
    <property type="protein sequence ID" value="KQK99937"/>
    <property type="gene ID" value="SETIT_012967mg"/>
</dbReference>
<proteinExistence type="predicted"/>
<accession>K3YFE9</accession>
<reference evidence="1" key="2">
    <citation type="submission" date="2018-08" db="UniProtKB">
        <authorList>
            <consortium name="EnsemblPlants"/>
        </authorList>
    </citation>
    <scope>IDENTIFICATION</scope>
    <source>
        <strain evidence="1">Yugu1</strain>
    </source>
</reference>